<sequence>MARIKLRKNIFHLNAPYSPPSGSSIEEGYIQKVLIKELGAAREEVDYLIKFYQDSQYKQFPQ</sequence>
<accession>A0ABT1Y4A2</accession>
<keyword evidence="2" id="KW-1185">Reference proteome</keyword>
<dbReference type="Proteomes" id="UP001524944">
    <property type="component" value="Unassembled WGS sequence"/>
</dbReference>
<comment type="caution">
    <text evidence="1">The sequence shown here is derived from an EMBL/GenBank/DDBJ whole genome shotgun (WGS) entry which is preliminary data.</text>
</comment>
<dbReference type="EMBL" id="JANPWE010000001">
    <property type="protein sequence ID" value="MCR6544496.1"/>
    <property type="molecule type" value="Genomic_DNA"/>
</dbReference>
<evidence type="ECO:0000313" key="2">
    <source>
        <dbReference type="Proteomes" id="UP001524944"/>
    </source>
</evidence>
<reference evidence="1 2" key="1">
    <citation type="submission" date="2022-08" db="EMBL/GenBank/DDBJ databases">
        <title>Proteogenomics of the novel Dehalobacterium formicoaceticum strain EZ94 highlights a key role of methyltransferases during anaerobic dichloromethane degradation.</title>
        <authorList>
            <person name="Wasmund K."/>
        </authorList>
    </citation>
    <scope>NUCLEOTIDE SEQUENCE [LARGE SCALE GENOMIC DNA]</scope>
    <source>
        <strain evidence="1 2">EZ94</strain>
    </source>
</reference>
<dbReference type="RefSeq" id="WP_257912075.1">
    <property type="nucleotide sequence ID" value="NZ_JANPWE010000001.1"/>
</dbReference>
<evidence type="ECO:0000313" key="1">
    <source>
        <dbReference type="EMBL" id="MCR6544496.1"/>
    </source>
</evidence>
<protein>
    <submittedName>
        <fullName evidence="1">Uncharacterized protein</fullName>
    </submittedName>
</protein>
<proteinExistence type="predicted"/>
<name>A0ABT1Y4A2_9FIRM</name>
<gene>
    <name evidence="1" type="ORF">NVS47_03035</name>
</gene>
<organism evidence="1 2">
    <name type="scientific">Dehalobacterium formicoaceticum</name>
    <dbReference type="NCBI Taxonomy" id="51515"/>
    <lineage>
        <taxon>Bacteria</taxon>
        <taxon>Bacillati</taxon>
        <taxon>Bacillota</taxon>
        <taxon>Clostridia</taxon>
        <taxon>Eubacteriales</taxon>
        <taxon>Peptococcaceae</taxon>
        <taxon>Dehalobacterium</taxon>
    </lineage>
</organism>